<evidence type="ECO:0000256" key="2">
    <source>
        <dbReference type="ARBA" id="ARBA00023015"/>
    </source>
</evidence>
<dbReference type="SUPFAM" id="SSF48498">
    <property type="entry name" value="Tetracyclin repressor-like, C-terminal domain"/>
    <property type="match status" value="1"/>
</dbReference>
<dbReference type="Pfam" id="PF00440">
    <property type="entry name" value="TetR_N"/>
    <property type="match status" value="1"/>
</dbReference>
<evidence type="ECO:0000256" key="1">
    <source>
        <dbReference type="ARBA" id="ARBA00022491"/>
    </source>
</evidence>
<feature type="region of interest" description="Disordered" evidence="6">
    <location>
        <begin position="1"/>
        <end position="24"/>
    </location>
</feature>
<keyword evidence="4" id="KW-0804">Transcription</keyword>
<dbReference type="RefSeq" id="WP_136958575.1">
    <property type="nucleotide sequence ID" value="NZ_CP039690.1"/>
</dbReference>
<dbReference type="OrthoDB" id="9787680at2"/>
<evidence type="ECO:0000256" key="4">
    <source>
        <dbReference type="ARBA" id="ARBA00023163"/>
    </source>
</evidence>
<proteinExistence type="predicted"/>
<protein>
    <submittedName>
        <fullName evidence="8">TetR/AcrR family transcriptional regulator</fullName>
    </submittedName>
</protein>
<sequence length="213" mass="23666">MGTSTLPMRASPFLSAEDKDRERRQKKEAVLREAARLFCHKGYNETQMSDVASQLGVTKPTIYYYFKNKEEVLVGCFEVGFEMIEATLKAAETTTRSGAERLRNALQAYAEIMTQDFGKCAVRVSINGLSQPSRESIDFHRRRIDARIRALVADAVKDGSIRPCDPKIATFTMLGSLNGIGRWHRADGELAPAELAKAVVAQVFAGLEPQPRP</sequence>
<keyword evidence="2" id="KW-0805">Transcription regulation</keyword>
<evidence type="ECO:0000256" key="3">
    <source>
        <dbReference type="ARBA" id="ARBA00023125"/>
    </source>
</evidence>
<keyword evidence="1" id="KW-0678">Repressor</keyword>
<dbReference type="Proteomes" id="UP000298781">
    <property type="component" value="Chromosome"/>
</dbReference>
<dbReference type="InterPro" id="IPR041490">
    <property type="entry name" value="KstR2_TetR_C"/>
</dbReference>
<evidence type="ECO:0000256" key="6">
    <source>
        <dbReference type="SAM" id="MobiDB-lite"/>
    </source>
</evidence>
<dbReference type="KEGG" id="pstg:E8M01_01995"/>
<organism evidence="8 9">
    <name type="scientific">Phreatobacter stygius</name>
    <dbReference type="NCBI Taxonomy" id="1940610"/>
    <lineage>
        <taxon>Bacteria</taxon>
        <taxon>Pseudomonadati</taxon>
        <taxon>Pseudomonadota</taxon>
        <taxon>Alphaproteobacteria</taxon>
        <taxon>Hyphomicrobiales</taxon>
        <taxon>Phreatobacteraceae</taxon>
        <taxon>Phreatobacter</taxon>
    </lineage>
</organism>
<dbReference type="PROSITE" id="PS50977">
    <property type="entry name" value="HTH_TETR_2"/>
    <property type="match status" value="1"/>
</dbReference>
<dbReference type="InterPro" id="IPR001647">
    <property type="entry name" value="HTH_TetR"/>
</dbReference>
<name>A0A4D7AVU5_9HYPH</name>
<dbReference type="Gene3D" id="1.10.10.60">
    <property type="entry name" value="Homeodomain-like"/>
    <property type="match status" value="1"/>
</dbReference>
<dbReference type="GO" id="GO:0003700">
    <property type="term" value="F:DNA-binding transcription factor activity"/>
    <property type="evidence" value="ECO:0007669"/>
    <property type="project" value="TreeGrafter"/>
</dbReference>
<dbReference type="SUPFAM" id="SSF46689">
    <property type="entry name" value="Homeodomain-like"/>
    <property type="match status" value="1"/>
</dbReference>
<evidence type="ECO:0000313" key="9">
    <source>
        <dbReference type="Proteomes" id="UP000298781"/>
    </source>
</evidence>
<dbReference type="EMBL" id="CP039690">
    <property type="protein sequence ID" value="QCI63113.1"/>
    <property type="molecule type" value="Genomic_DNA"/>
</dbReference>
<dbReference type="GO" id="GO:0000976">
    <property type="term" value="F:transcription cis-regulatory region binding"/>
    <property type="evidence" value="ECO:0007669"/>
    <property type="project" value="TreeGrafter"/>
</dbReference>
<feature type="domain" description="HTH tetR-type" evidence="7">
    <location>
        <begin position="24"/>
        <end position="84"/>
    </location>
</feature>
<evidence type="ECO:0000259" key="7">
    <source>
        <dbReference type="PROSITE" id="PS50977"/>
    </source>
</evidence>
<reference evidence="8 9" key="1">
    <citation type="submission" date="2019-04" db="EMBL/GenBank/DDBJ databases">
        <title>Phreatobacter aquaticus sp. nov.</title>
        <authorList>
            <person name="Choi A."/>
        </authorList>
    </citation>
    <scope>NUCLEOTIDE SEQUENCE [LARGE SCALE GENOMIC DNA]</scope>
    <source>
        <strain evidence="8 9">KCTC 52518</strain>
    </source>
</reference>
<keyword evidence="9" id="KW-1185">Reference proteome</keyword>
<gene>
    <name evidence="8" type="ORF">E8M01_01995</name>
</gene>
<keyword evidence="3 5" id="KW-0238">DNA-binding</keyword>
<dbReference type="AlphaFoldDB" id="A0A4D7AVU5"/>
<accession>A0A4D7AVU5</accession>
<evidence type="ECO:0000256" key="5">
    <source>
        <dbReference type="PROSITE-ProRule" id="PRU00335"/>
    </source>
</evidence>
<dbReference type="PANTHER" id="PTHR30055:SF175">
    <property type="entry name" value="HTH-TYPE TRANSCRIPTIONAL REPRESSOR KSTR2"/>
    <property type="match status" value="1"/>
</dbReference>
<dbReference type="Gene3D" id="1.10.357.10">
    <property type="entry name" value="Tetracycline Repressor, domain 2"/>
    <property type="match status" value="1"/>
</dbReference>
<dbReference type="InterPro" id="IPR050109">
    <property type="entry name" value="HTH-type_TetR-like_transc_reg"/>
</dbReference>
<dbReference type="PRINTS" id="PR00455">
    <property type="entry name" value="HTHTETR"/>
</dbReference>
<dbReference type="InterPro" id="IPR036271">
    <property type="entry name" value="Tet_transcr_reg_TetR-rel_C_sf"/>
</dbReference>
<feature type="DNA-binding region" description="H-T-H motif" evidence="5">
    <location>
        <begin position="47"/>
        <end position="66"/>
    </location>
</feature>
<dbReference type="InterPro" id="IPR009057">
    <property type="entry name" value="Homeodomain-like_sf"/>
</dbReference>
<dbReference type="PANTHER" id="PTHR30055">
    <property type="entry name" value="HTH-TYPE TRANSCRIPTIONAL REGULATOR RUTR"/>
    <property type="match status" value="1"/>
</dbReference>
<evidence type="ECO:0000313" key="8">
    <source>
        <dbReference type="EMBL" id="QCI63113.1"/>
    </source>
</evidence>
<dbReference type="Pfam" id="PF17932">
    <property type="entry name" value="TetR_C_24"/>
    <property type="match status" value="1"/>
</dbReference>